<feature type="region of interest" description="Disordered" evidence="1">
    <location>
        <begin position="212"/>
        <end position="278"/>
    </location>
</feature>
<proteinExistence type="predicted"/>
<feature type="region of interest" description="Disordered" evidence="1">
    <location>
        <begin position="168"/>
        <end position="189"/>
    </location>
</feature>
<sequence>MYRIARHDHEIGDTWKAGGSRCIGEGGSYTWTGGGSSDAKETFFFLSRSLSCIQGEGKAEGEGRNGRIAVSRRTWRSPEVYRGLLFWESAGGQGLGQWVAMTSACVRDSEGPGQAAAGKGDFGWALHGASVGYRRKRADAWAWDRDRSSREVEKDRIQAGRAVVQKQRGRTRVDVVPKPDEGRSSRPGVHGYRLASAWSVVGRGPEGSMGLTSTGQTAAPGAVAQKTGWRAGRRHWERRRNRSPPDCSITAERRGARLPGYGTSGNGRAGMSRQGCGSGEDPDLWITSDITTFMPPRPFCQYRHADPGLLARRTPALRPACRNTAASAATASRCSCPAAEGTQRRVTAAAAAAAATVHVYIQVRYGV</sequence>
<gene>
    <name evidence="2" type="ORF">GGP41_004356</name>
</gene>
<dbReference type="AlphaFoldDB" id="A0A8H6DX32"/>
<dbReference type="EMBL" id="WNKQ01000005">
    <property type="protein sequence ID" value="KAF5851641.1"/>
    <property type="molecule type" value="Genomic_DNA"/>
</dbReference>
<evidence type="ECO:0000256" key="1">
    <source>
        <dbReference type="SAM" id="MobiDB-lite"/>
    </source>
</evidence>
<feature type="compositionally biased region" description="Basic and acidic residues" evidence="1">
    <location>
        <begin position="171"/>
        <end position="184"/>
    </location>
</feature>
<evidence type="ECO:0000313" key="3">
    <source>
        <dbReference type="Proteomes" id="UP000624244"/>
    </source>
</evidence>
<reference evidence="2" key="1">
    <citation type="submission" date="2019-11" db="EMBL/GenBank/DDBJ databases">
        <title>Bipolaris sorokiniana Genome sequencing.</title>
        <authorList>
            <person name="Wang H."/>
        </authorList>
    </citation>
    <scope>NUCLEOTIDE SEQUENCE</scope>
</reference>
<organism evidence="2 3">
    <name type="scientific">Cochliobolus sativus</name>
    <name type="common">Common root rot and spot blotch fungus</name>
    <name type="synonym">Bipolaris sorokiniana</name>
    <dbReference type="NCBI Taxonomy" id="45130"/>
    <lineage>
        <taxon>Eukaryota</taxon>
        <taxon>Fungi</taxon>
        <taxon>Dikarya</taxon>
        <taxon>Ascomycota</taxon>
        <taxon>Pezizomycotina</taxon>
        <taxon>Dothideomycetes</taxon>
        <taxon>Pleosporomycetidae</taxon>
        <taxon>Pleosporales</taxon>
        <taxon>Pleosporineae</taxon>
        <taxon>Pleosporaceae</taxon>
        <taxon>Bipolaris</taxon>
    </lineage>
</organism>
<dbReference type="Proteomes" id="UP000624244">
    <property type="component" value="Unassembled WGS sequence"/>
</dbReference>
<comment type="caution">
    <text evidence="2">The sequence shown here is derived from an EMBL/GenBank/DDBJ whole genome shotgun (WGS) entry which is preliminary data.</text>
</comment>
<name>A0A8H6DX32_COCSA</name>
<feature type="compositionally biased region" description="Basic residues" evidence="1">
    <location>
        <begin position="231"/>
        <end position="242"/>
    </location>
</feature>
<accession>A0A8H6DX32</accession>
<protein>
    <submittedName>
        <fullName evidence="2">Uncharacterized protein</fullName>
    </submittedName>
</protein>
<evidence type="ECO:0000313" key="2">
    <source>
        <dbReference type="EMBL" id="KAF5851641.1"/>
    </source>
</evidence>